<proteinExistence type="predicted"/>
<evidence type="ECO:0000313" key="1">
    <source>
        <dbReference type="EMBL" id="SVD52360.1"/>
    </source>
</evidence>
<sequence length="68" mass="7969">MSLSEDTVHKKIIQCRKCVYYQITWDAINPYGCSKFGFKTTLHPADYILKVSGQYCQSFLQKKQKFVI</sequence>
<dbReference type="AlphaFoldDB" id="A0A382W173"/>
<evidence type="ECO:0008006" key="2">
    <source>
        <dbReference type="Google" id="ProtNLM"/>
    </source>
</evidence>
<gene>
    <name evidence="1" type="ORF">METZ01_LOCUS405214</name>
</gene>
<reference evidence="1" key="1">
    <citation type="submission" date="2018-05" db="EMBL/GenBank/DDBJ databases">
        <authorList>
            <person name="Lanie J.A."/>
            <person name="Ng W.-L."/>
            <person name="Kazmierczak K.M."/>
            <person name="Andrzejewski T.M."/>
            <person name="Davidsen T.M."/>
            <person name="Wayne K.J."/>
            <person name="Tettelin H."/>
            <person name="Glass J.I."/>
            <person name="Rusch D."/>
            <person name="Podicherti R."/>
            <person name="Tsui H.-C.T."/>
            <person name="Winkler M.E."/>
        </authorList>
    </citation>
    <scope>NUCLEOTIDE SEQUENCE</scope>
</reference>
<protein>
    <recommendedName>
        <fullName evidence="2">Uracil-DNA glycosylase</fullName>
    </recommendedName>
</protein>
<dbReference type="EMBL" id="UINC01156122">
    <property type="protein sequence ID" value="SVD52360.1"/>
    <property type="molecule type" value="Genomic_DNA"/>
</dbReference>
<organism evidence="1">
    <name type="scientific">marine metagenome</name>
    <dbReference type="NCBI Taxonomy" id="408172"/>
    <lineage>
        <taxon>unclassified sequences</taxon>
        <taxon>metagenomes</taxon>
        <taxon>ecological metagenomes</taxon>
    </lineage>
</organism>
<accession>A0A382W173</accession>
<name>A0A382W173_9ZZZZ</name>